<keyword evidence="2 3" id="KW-0413">Isomerase</keyword>
<sequence length="257" mass="28017">MKKIWIGSSWKMNKTSSEVTTFCDAITPILEQVPGTIQTFLIPPFPYVREVAEAVDRYGTCVGVQNICWAAQGAFTGEISAGMAKDIGALIVEIGHSERRQMFNETDETVNRKVRAALGTGLKPLVCVGDTAEEKRWGVSAEAIVRQVKIALFGLSKDELHNVIIAYEPVWAIGEQGVPASPYEAENGLYTIRQALIDMFGEDKAQQIILLYGGSVHQDNAAELIAQPSIDGLFVGRAAWDAEGYAELLSIVGCYCE</sequence>
<dbReference type="EMBL" id="JWLZ01000222">
    <property type="protein sequence ID" value="KHT58331.1"/>
    <property type="molecule type" value="Genomic_DNA"/>
</dbReference>
<accession>A0A0B9GH28</accession>
<dbReference type="UniPathway" id="UPA00109">
    <property type="reaction ID" value="UER00189"/>
</dbReference>
<gene>
    <name evidence="4" type="ORF">RJ45_25520</name>
</gene>
<keyword evidence="3" id="KW-0324">Glycolysis</keyword>
<dbReference type="NCBIfam" id="TIGR00419">
    <property type="entry name" value="tim"/>
    <property type="match status" value="1"/>
</dbReference>
<comment type="subcellular location">
    <subcellularLocation>
        <location evidence="3">Cytoplasm</location>
    </subcellularLocation>
</comment>
<organism evidence="4 5">
    <name type="scientific">Photobacterium gaetbulicola</name>
    <dbReference type="NCBI Taxonomy" id="1295392"/>
    <lineage>
        <taxon>Bacteria</taxon>
        <taxon>Pseudomonadati</taxon>
        <taxon>Pseudomonadota</taxon>
        <taxon>Gammaproteobacteria</taxon>
        <taxon>Vibrionales</taxon>
        <taxon>Vibrionaceae</taxon>
        <taxon>Photobacterium</taxon>
    </lineage>
</organism>
<dbReference type="EC" id="5.3.1.1" evidence="3"/>
<dbReference type="AlphaFoldDB" id="A0A0B9GH28"/>
<keyword evidence="3" id="KW-0963">Cytoplasm</keyword>
<dbReference type="PROSITE" id="PS51440">
    <property type="entry name" value="TIM_2"/>
    <property type="match status" value="1"/>
</dbReference>
<reference evidence="4 5" key="1">
    <citation type="submission" date="2014-12" db="EMBL/GenBank/DDBJ databases">
        <title>Genome sequencing of Photobacterium gaetbulicola AD005a.</title>
        <authorList>
            <person name="Adrian T.G.S."/>
            <person name="Chan K.G."/>
        </authorList>
    </citation>
    <scope>NUCLEOTIDE SEQUENCE [LARGE SCALE GENOMIC DNA]</scope>
    <source>
        <strain evidence="4 5">AD005a</strain>
    </source>
</reference>
<dbReference type="RefSeq" id="WP_039469578.1">
    <property type="nucleotide sequence ID" value="NZ_JWLZ01000222.1"/>
</dbReference>
<dbReference type="SUPFAM" id="SSF51351">
    <property type="entry name" value="Triosephosphate isomerase (TIM)"/>
    <property type="match status" value="1"/>
</dbReference>
<keyword evidence="3" id="KW-0312">Gluconeogenesis</keyword>
<dbReference type="InterPro" id="IPR035990">
    <property type="entry name" value="TIM_sf"/>
</dbReference>
<comment type="similarity">
    <text evidence="1 3">Belongs to the triosephosphate isomerase family.</text>
</comment>
<dbReference type="InterPro" id="IPR000652">
    <property type="entry name" value="Triosephosphate_isomerase"/>
</dbReference>
<dbReference type="Proteomes" id="UP000031278">
    <property type="component" value="Unassembled WGS sequence"/>
</dbReference>
<dbReference type="Gene3D" id="3.20.20.70">
    <property type="entry name" value="Aldolase class I"/>
    <property type="match status" value="1"/>
</dbReference>
<dbReference type="Pfam" id="PF00121">
    <property type="entry name" value="TIM"/>
    <property type="match status" value="1"/>
</dbReference>
<protein>
    <recommendedName>
        <fullName evidence="3">Triosephosphate isomerase</fullName>
        <ecNumber evidence="3">5.3.1.1</ecNumber>
    </recommendedName>
</protein>
<evidence type="ECO:0000256" key="2">
    <source>
        <dbReference type="ARBA" id="ARBA00023235"/>
    </source>
</evidence>
<evidence type="ECO:0000313" key="5">
    <source>
        <dbReference type="Proteomes" id="UP000031278"/>
    </source>
</evidence>
<comment type="catalytic activity">
    <reaction evidence="3">
        <text>D-glyceraldehyde 3-phosphate = dihydroxyacetone phosphate</text>
        <dbReference type="Rhea" id="RHEA:18585"/>
        <dbReference type="ChEBI" id="CHEBI:57642"/>
        <dbReference type="ChEBI" id="CHEBI:59776"/>
        <dbReference type="EC" id="5.3.1.1"/>
    </reaction>
</comment>
<comment type="subunit">
    <text evidence="3">Homodimer.</text>
</comment>
<comment type="pathway">
    <text evidence="3">Carbohydrate biosynthesis; gluconeogenesis.</text>
</comment>
<dbReference type="InterPro" id="IPR013785">
    <property type="entry name" value="Aldolase_TIM"/>
</dbReference>
<dbReference type="PANTHER" id="PTHR21139">
    <property type="entry name" value="TRIOSEPHOSPHATE ISOMERASE"/>
    <property type="match status" value="1"/>
</dbReference>
<dbReference type="GO" id="GO:0004807">
    <property type="term" value="F:triose-phosphate isomerase activity"/>
    <property type="evidence" value="ECO:0007669"/>
    <property type="project" value="UniProtKB-UniRule"/>
</dbReference>
<dbReference type="GO" id="GO:0006094">
    <property type="term" value="P:gluconeogenesis"/>
    <property type="evidence" value="ECO:0007669"/>
    <property type="project" value="UniProtKB-UniPathway"/>
</dbReference>
<dbReference type="GO" id="GO:0019563">
    <property type="term" value="P:glycerol catabolic process"/>
    <property type="evidence" value="ECO:0007669"/>
    <property type="project" value="TreeGrafter"/>
</dbReference>
<name>A0A0B9GH28_9GAMM</name>
<comment type="pathway">
    <text evidence="3">Carbohydrate degradation; glycolysis; D-glyceraldehyde 3-phosphate from glycerone phosphate: step 1/1.</text>
</comment>
<comment type="caution">
    <text evidence="4">The sequence shown here is derived from an EMBL/GenBank/DDBJ whole genome shotgun (WGS) entry which is preliminary data.</text>
</comment>
<dbReference type="NCBIfam" id="NF000722">
    <property type="entry name" value="PRK00042.2-1"/>
    <property type="match status" value="1"/>
</dbReference>
<evidence type="ECO:0000256" key="3">
    <source>
        <dbReference type="RuleBase" id="RU363013"/>
    </source>
</evidence>
<proteinExistence type="inferred from homology"/>
<dbReference type="CDD" id="cd00311">
    <property type="entry name" value="TIM"/>
    <property type="match status" value="1"/>
</dbReference>
<evidence type="ECO:0000256" key="1">
    <source>
        <dbReference type="ARBA" id="ARBA00007422"/>
    </source>
</evidence>
<dbReference type="GO" id="GO:0046166">
    <property type="term" value="P:glyceraldehyde-3-phosphate biosynthetic process"/>
    <property type="evidence" value="ECO:0007669"/>
    <property type="project" value="TreeGrafter"/>
</dbReference>
<dbReference type="GO" id="GO:0005829">
    <property type="term" value="C:cytosol"/>
    <property type="evidence" value="ECO:0007669"/>
    <property type="project" value="TreeGrafter"/>
</dbReference>
<dbReference type="GO" id="GO:0006096">
    <property type="term" value="P:glycolytic process"/>
    <property type="evidence" value="ECO:0007669"/>
    <property type="project" value="UniProtKB-UniRule"/>
</dbReference>
<dbReference type="UniPathway" id="UPA00138"/>
<evidence type="ECO:0000313" key="4">
    <source>
        <dbReference type="EMBL" id="KHT58331.1"/>
    </source>
</evidence>
<dbReference type="PANTHER" id="PTHR21139:SF42">
    <property type="entry name" value="TRIOSEPHOSPHATE ISOMERASE"/>
    <property type="match status" value="1"/>
</dbReference>